<evidence type="ECO:0000256" key="10">
    <source>
        <dbReference type="SAM" id="MobiDB-lite"/>
    </source>
</evidence>
<evidence type="ECO:0000313" key="11">
    <source>
        <dbReference type="EMBL" id="OBZ84588.1"/>
    </source>
</evidence>
<feature type="compositionally biased region" description="Basic and acidic residues" evidence="10">
    <location>
        <begin position="499"/>
        <end position="514"/>
    </location>
</feature>
<evidence type="ECO:0000313" key="12">
    <source>
        <dbReference type="Proteomes" id="UP000093000"/>
    </source>
</evidence>
<dbReference type="GO" id="GO:0005829">
    <property type="term" value="C:cytosol"/>
    <property type="evidence" value="ECO:0007669"/>
    <property type="project" value="TreeGrafter"/>
</dbReference>
<dbReference type="PANTHER" id="PTHR43321">
    <property type="entry name" value="GLUTAMATE DECARBOXYLASE"/>
    <property type="match status" value="1"/>
</dbReference>
<keyword evidence="4 7" id="KW-0663">Pyridoxal phosphate</keyword>
<evidence type="ECO:0000256" key="7">
    <source>
        <dbReference type="PIRSR" id="PIRSR602129-50"/>
    </source>
</evidence>
<dbReference type="Gene3D" id="4.10.280.50">
    <property type="match status" value="1"/>
</dbReference>
<comment type="caution">
    <text evidence="11">The sequence shown here is derived from an EMBL/GenBank/DDBJ whole genome shotgun (WGS) entry which is preliminary data.</text>
</comment>
<dbReference type="Gene3D" id="3.90.1150.160">
    <property type="match status" value="1"/>
</dbReference>
<dbReference type="GO" id="GO:0030170">
    <property type="term" value="F:pyridoxal phosphate binding"/>
    <property type="evidence" value="ECO:0007669"/>
    <property type="project" value="InterPro"/>
</dbReference>
<dbReference type="InterPro" id="IPR002129">
    <property type="entry name" value="PyrdxlP-dep_de-COase"/>
</dbReference>
<evidence type="ECO:0000256" key="8">
    <source>
        <dbReference type="RuleBase" id="RU000382"/>
    </source>
</evidence>
<reference evidence="11 12" key="1">
    <citation type="submission" date="2016-03" db="EMBL/GenBank/DDBJ databases">
        <title>Choanephora cucurbitarum.</title>
        <authorList>
            <person name="Min B."/>
            <person name="Park H."/>
            <person name="Park J.-H."/>
            <person name="Shin H.-D."/>
            <person name="Choi I.-G."/>
        </authorList>
    </citation>
    <scope>NUCLEOTIDE SEQUENCE [LARGE SCALE GENOMIC DNA]</scope>
    <source>
        <strain evidence="11 12">KUS-F28377</strain>
    </source>
</reference>
<evidence type="ECO:0000256" key="9">
    <source>
        <dbReference type="RuleBase" id="RU361171"/>
    </source>
</evidence>
<dbReference type="STRING" id="101091.A0A1C7N6D2"/>
<dbReference type="Proteomes" id="UP000093000">
    <property type="component" value="Unassembled WGS sequence"/>
</dbReference>
<evidence type="ECO:0000256" key="6">
    <source>
        <dbReference type="ARBA" id="ARBA00048868"/>
    </source>
</evidence>
<dbReference type="GO" id="GO:0006538">
    <property type="term" value="P:L-glutamate catabolic process"/>
    <property type="evidence" value="ECO:0007669"/>
    <property type="project" value="TreeGrafter"/>
</dbReference>
<dbReference type="InParanoid" id="A0A1C7N6D2"/>
<dbReference type="FunFam" id="3.40.640.10:FF:000017">
    <property type="entry name" value="Glutamate decarboxylase"/>
    <property type="match status" value="1"/>
</dbReference>
<evidence type="ECO:0000256" key="1">
    <source>
        <dbReference type="ARBA" id="ARBA00001933"/>
    </source>
</evidence>
<comment type="cofactor">
    <cofactor evidence="1 7 8">
        <name>pyridoxal 5'-phosphate</name>
        <dbReference type="ChEBI" id="CHEBI:597326"/>
    </cofactor>
</comment>
<sequence>MVFISRTIPNENESNEMDLDHETTVYGTSWAAKDIPKRKCQQPTKYLMNDIDVAYRMISDELALDGTPALNLASFVTTFMEDEATRLMTDNIAKNFIDFEEYPQSAEISNRCVNIIARLFNAPQSSPGDEAVGCSTVGSSEAIILATLAMKRRWQKARKAKGLPADKPNFIMGTNCHVAWHKAMRYLEIEGREVPCTEELLYMDPKKAVDRVDENTIGICVILGSTYTGHYEDAKATNTLLDAKCKEKGYDVGIHIDAASGGFIAPFVTPNLEWDFRLNRVHSINVSGHKYGLTYPGVGWAIWRSSDYLPEDLVFNINYLGSDQASFTFNFSKGASNIIAQYYILIRLGRSGFTHIMQNLILTANYLAKKLEDTGRFKILSDRTGKGVPLVAFCLKERKEFYDEFDLSAKLRERGWIVPAYTMAADVQHLKLVRVVVREDFTRNRCELLVRDINHALQALDKWEQKEAENHRHDRKTSARHNHRASLGSTKKHYGTTGSKKDEERKKHEAPGVC</sequence>
<feature type="modified residue" description="N6-(pyridoxal phosphate)lysine" evidence="7">
    <location>
        <position position="290"/>
    </location>
</feature>
<organism evidence="11 12">
    <name type="scientific">Choanephora cucurbitarum</name>
    <dbReference type="NCBI Taxonomy" id="101091"/>
    <lineage>
        <taxon>Eukaryota</taxon>
        <taxon>Fungi</taxon>
        <taxon>Fungi incertae sedis</taxon>
        <taxon>Mucoromycota</taxon>
        <taxon>Mucoromycotina</taxon>
        <taxon>Mucoromycetes</taxon>
        <taxon>Mucorales</taxon>
        <taxon>Mucorineae</taxon>
        <taxon>Choanephoraceae</taxon>
        <taxon>Choanephoroideae</taxon>
        <taxon>Choanephora</taxon>
    </lineage>
</organism>
<dbReference type="InterPro" id="IPR015424">
    <property type="entry name" value="PyrdxlP-dep_Trfase"/>
</dbReference>
<dbReference type="Pfam" id="PF00282">
    <property type="entry name" value="Pyridoxal_deC"/>
    <property type="match status" value="1"/>
</dbReference>
<dbReference type="PANTHER" id="PTHR43321:SF6">
    <property type="entry name" value="GLUTAMATE DECARBOXYLASE"/>
    <property type="match status" value="1"/>
</dbReference>
<dbReference type="InterPro" id="IPR015421">
    <property type="entry name" value="PyrdxlP-dep_Trfase_major"/>
</dbReference>
<comment type="similarity">
    <text evidence="2 8">Belongs to the group II decarboxylase family.</text>
</comment>
<accession>A0A1C7N6D2</accession>
<evidence type="ECO:0000256" key="4">
    <source>
        <dbReference type="ARBA" id="ARBA00022898"/>
    </source>
</evidence>
<feature type="compositionally biased region" description="Basic residues" evidence="10">
    <location>
        <begin position="473"/>
        <end position="494"/>
    </location>
</feature>
<evidence type="ECO:0000256" key="5">
    <source>
        <dbReference type="ARBA" id="ARBA00023239"/>
    </source>
</evidence>
<dbReference type="Gene3D" id="3.40.640.10">
    <property type="entry name" value="Type I PLP-dependent aspartate aminotransferase-like (Major domain)"/>
    <property type="match status" value="1"/>
</dbReference>
<dbReference type="EMBL" id="LUGH01000492">
    <property type="protein sequence ID" value="OBZ84588.1"/>
    <property type="molecule type" value="Genomic_DNA"/>
</dbReference>
<dbReference type="SUPFAM" id="SSF53383">
    <property type="entry name" value="PLP-dependent transferases"/>
    <property type="match status" value="1"/>
</dbReference>
<dbReference type="AlphaFoldDB" id="A0A1C7N6D2"/>
<name>A0A1C7N6D2_9FUNG</name>
<dbReference type="OrthoDB" id="5152799at2759"/>
<dbReference type="GO" id="GO:0004351">
    <property type="term" value="F:glutamate decarboxylase activity"/>
    <property type="evidence" value="ECO:0007669"/>
    <property type="project" value="UniProtKB-EC"/>
</dbReference>
<keyword evidence="12" id="KW-1185">Reference proteome</keyword>
<dbReference type="NCBIfam" id="TIGR01788">
    <property type="entry name" value="Glu-decarb-GAD"/>
    <property type="match status" value="1"/>
</dbReference>
<dbReference type="InterPro" id="IPR010107">
    <property type="entry name" value="Glutamate_decarboxylase"/>
</dbReference>
<proteinExistence type="inferred from homology"/>
<comment type="catalytic activity">
    <reaction evidence="6 9">
        <text>L-glutamate + H(+) = 4-aminobutanoate + CO2</text>
        <dbReference type="Rhea" id="RHEA:17785"/>
        <dbReference type="ChEBI" id="CHEBI:15378"/>
        <dbReference type="ChEBI" id="CHEBI:16526"/>
        <dbReference type="ChEBI" id="CHEBI:29985"/>
        <dbReference type="ChEBI" id="CHEBI:59888"/>
        <dbReference type="EC" id="4.1.1.15"/>
    </reaction>
</comment>
<gene>
    <name evidence="11" type="primary">GAD</name>
    <name evidence="11" type="ORF">A0J61_07363</name>
</gene>
<evidence type="ECO:0000256" key="3">
    <source>
        <dbReference type="ARBA" id="ARBA00012421"/>
    </source>
</evidence>
<evidence type="ECO:0000256" key="2">
    <source>
        <dbReference type="ARBA" id="ARBA00009533"/>
    </source>
</evidence>
<protein>
    <recommendedName>
        <fullName evidence="3 9">Glutamate decarboxylase</fullName>
        <ecNumber evidence="3 9">4.1.1.15</ecNumber>
    </recommendedName>
</protein>
<keyword evidence="5 8" id="KW-0456">Lyase</keyword>
<feature type="region of interest" description="Disordered" evidence="10">
    <location>
        <begin position="467"/>
        <end position="514"/>
    </location>
</feature>
<keyword evidence="9" id="KW-0210">Decarboxylase</keyword>
<dbReference type="EC" id="4.1.1.15" evidence="3 9"/>